<feature type="binding site" evidence="6">
    <location>
        <position position="54"/>
    </location>
    <ligand>
        <name>substrate</name>
    </ligand>
</feature>
<sequence>MAAVSVVKKELRQKVQSLLKTLPQESATAQSTIVTNKLFTLPEYLNAKRISVFLSMPYGEISTTRIVQDALARGKEVFIPYTHNISIQPRVSIMDMLRLESMEEFTSLEPDKWGIPSLAKSSIPTKQNCFGGLGVAVNRSRGGALDDVGLDLIIMPGMAFDTGLKRLGHGKGYYDHFLNRYSTEIEGSSRAGKRPFLVALALKEQIIFPPEEVPVASHDQPVDAVIVGDGSLIAS</sequence>
<dbReference type="EMBL" id="JAJTJA010000012">
    <property type="protein sequence ID" value="KAH8691487.1"/>
    <property type="molecule type" value="Genomic_DNA"/>
</dbReference>
<evidence type="ECO:0000256" key="2">
    <source>
        <dbReference type="ARBA" id="ARBA00022741"/>
    </source>
</evidence>
<keyword evidence="2 6" id="KW-0547">Nucleotide-binding</keyword>
<evidence type="ECO:0000256" key="1">
    <source>
        <dbReference type="ARBA" id="ARBA00010638"/>
    </source>
</evidence>
<dbReference type="GeneID" id="70242379"/>
<dbReference type="InterPro" id="IPR037171">
    <property type="entry name" value="NagB/RpiA_transferase-like"/>
</dbReference>
<feature type="binding site" evidence="6">
    <location>
        <begin position="166"/>
        <end position="174"/>
    </location>
    <ligand>
        <name>ATP</name>
        <dbReference type="ChEBI" id="CHEBI:30616"/>
    </ligand>
</feature>
<dbReference type="GO" id="GO:0005524">
    <property type="term" value="F:ATP binding"/>
    <property type="evidence" value="ECO:0007669"/>
    <property type="project" value="UniProtKB-KW"/>
</dbReference>
<dbReference type="SUPFAM" id="SSF100950">
    <property type="entry name" value="NagB/RpiA/CoA transferase-like"/>
    <property type="match status" value="1"/>
</dbReference>
<dbReference type="Gene3D" id="3.40.50.10420">
    <property type="entry name" value="NagB/RpiA/CoA transferase-like"/>
    <property type="match status" value="1"/>
</dbReference>
<dbReference type="InterPro" id="IPR024185">
    <property type="entry name" value="FTHF_cligase-like_sf"/>
</dbReference>
<keyword evidence="3 6" id="KW-0067">ATP-binding</keyword>
<comment type="similarity">
    <text evidence="1">Belongs to the 5-formyltetrahydrofolate cyclo-ligase family.</text>
</comment>
<dbReference type="GO" id="GO:0035999">
    <property type="term" value="P:tetrahydrofolate interconversion"/>
    <property type="evidence" value="ECO:0007669"/>
    <property type="project" value="TreeGrafter"/>
</dbReference>
<proteinExistence type="inferred from homology"/>
<dbReference type="RefSeq" id="XP_046067579.1">
    <property type="nucleotide sequence ID" value="XM_046212092.1"/>
</dbReference>
<comment type="catalytic activity">
    <reaction evidence="4">
        <text>(6S)-5-formyl-5,6,7,8-tetrahydrofolate + ATP = (6R)-5,10-methenyltetrahydrofolate + ADP + phosphate</text>
        <dbReference type="Rhea" id="RHEA:10488"/>
        <dbReference type="ChEBI" id="CHEBI:30616"/>
        <dbReference type="ChEBI" id="CHEBI:43474"/>
        <dbReference type="ChEBI" id="CHEBI:57455"/>
        <dbReference type="ChEBI" id="CHEBI:57457"/>
        <dbReference type="ChEBI" id="CHEBI:456216"/>
        <dbReference type="EC" id="6.3.3.2"/>
    </reaction>
</comment>
<dbReference type="InterPro" id="IPR002698">
    <property type="entry name" value="FTHF_cligase"/>
</dbReference>
<evidence type="ECO:0000256" key="4">
    <source>
        <dbReference type="ARBA" id="ARBA00036539"/>
    </source>
</evidence>
<feature type="binding site" evidence="6">
    <location>
        <position position="60"/>
    </location>
    <ligand>
        <name>substrate</name>
    </ligand>
</feature>
<dbReference type="GO" id="GO:0009396">
    <property type="term" value="P:folic acid-containing compound biosynthetic process"/>
    <property type="evidence" value="ECO:0007669"/>
    <property type="project" value="TreeGrafter"/>
</dbReference>
<dbReference type="GO" id="GO:0005739">
    <property type="term" value="C:mitochondrion"/>
    <property type="evidence" value="ECO:0007669"/>
    <property type="project" value="TreeGrafter"/>
</dbReference>
<keyword evidence="8" id="KW-1185">Reference proteome</keyword>
<evidence type="ECO:0000256" key="5">
    <source>
        <dbReference type="ARBA" id="ARBA00038966"/>
    </source>
</evidence>
<evidence type="ECO:0000313" key="8">
    <source>
        <dbReference type="Proteomes" id="UP001201262"/>
    </source>
</evidence>
<dbReference type="EC" id="6.3.3.2" evidence="5"/>
<dbReference type="PANTHER" id="PTHR23407:SF1">
    <property type="entry name" value="5-FORMYLTETRAHYDROFOLATE CYCLO-LIGASE"/>
    <property type="match status" value="1"/>
</dbReference>
<dbReference type="Proteomes" id="UP001201262">
    <property type="component" value="Unassembled WGS sequence"/>
</dbReference>
<gene>
    <name evidence="7" type="ORF">BGW36DRAFT_305694</name>
</gene>
<evidence type="ECO:0000256" key="3">
    <source>
        <dbReference type="ARBA" id="ARBA00022840"/>
    </source>
</evidence>
<dbReference type="AlphaFoldDB" id="A0AAD4KHR8"/>
<evidence type="ECO:0000313" key="7">
    <source>
        <dbReference type="EMBL" id="KAH8691487.1"/>
    </source>
</evidence>
<comment type="caution">
    <text evidence="7">The sequence shown here is derived from an EMBL/GenBank/DDBJ whole genome shotgun (WGS) entry which is preliminary data.</text>
</comment>
<dbReference type="GO" id="GO:0030272">
    <property type="term" value="F:5-formyltetrahydrofolate cyclo-ligase activity"/>
    <property type="evidence" value="ECO:0007669"/>
    <property type="project" value="UniProtKB-EC"/>
</dbReference>
<dbReference type="Pfam" id="PF01812">
    <property type="entry name" value="5-FTHF_cyc-lig"/>
    <property type="match status" value="1"/>
</dbReference>
<accession>A0AAD4KHR8</accession>
<dbReference type="PANTHER" id="PTHR23407">
    <property type="entry name" value="ATPASE INHIBITOR/5-FORMYLTETRAHYDROFOLATE CYCLO-LIGASE"/>
    <property type="match status" value="1"/>
</dbReference>
<evidence type="ECO:0000256" key="6">
    <source>
        <dbReference type="PIRSR" id="PIRSR006806-1"/>
    </source>
</evidence>
<feature type="binding site" evidence="6">
    <location>
        <begin position="8"/>
        <end position="12"/>
    </location>
    <ligand>
        <name>ATP</name>
        <dbReference type="ChEBI" id="CHEBI:30616"/>
    </ligand>
</feature>
<protein>
    <recommendedName>
        <fullName evidence="5">5-formyltetrahydrofolate cyclo-ligase</fullName>
        <ecNumber evidence="5">6.3.3.2</ecNumber>
    </recommendedName>
</protein>
<reference evidence="7" key="1">
    <citation type="submission" date="2021-12" db="EMBL/GenBank/DDBJ databases">
        <title>Convergent genome expansion in fungi linked to evolution of root-endophyte symbiosis.</title>
        <authorList>
            <consortium name="DOE Joint Genome Institute"/>
            <person name="Ke Y.-H."/>
            <person name="Bonito G."/>
            <person name="Liao H.-L."/>
            <person name="Looney B."/>
            <person name="Rojas-Flechas A."/>
            <person name="Nash J."/>
            <person name="Hameed K."/>
            <person name="Schadt C."/>
            <person name="Martin F."/>
            <person name="Crous P.W."/>
            <person name="Miettinen O."/>
            <person name="Magnuson J.K."/>
            <person name="Labbe J."/>
            <person name="Jacobson D."/>
            <person name="Doktycz M.J."/>
            <person name="Veneault-Fourrey C."/>
            <person name="Kuo A."/>
            <person name="Mondo S."/>
            <person name="Calhoun S."/>
            <person name="Riley R."/>
            <person name="Ohm R."/>
            <person name="LaButti K."/>
            <person name="Andreopoulos B."/>
            <person name="Pangilinan J."/>
            <person name="Nolan M."/>
            <person name="Tritt A."/>
            <person name="Clum A."/>
            <person name="Lipzen A."/>
            <person name="Daum C."/>
            <person name="Barry K."/>
            <person name="Grigoriev I.V."/>
            <person name="Vilgalys R."/>
        </authorList>
    </citation>
    <scope>NUCLEOTIDE SEQUENCE</scope>
    <source>
        <strain evidence="7">PMI_201</strain>
    </source>
</reference>
<name>A0AAD4KHR8_9EURO</name>
<organism evidence="7 8">
    <name type="scientific">Talaromyces proteolyticus</name>
    <dbReference type="NCBI Taxonomy" id="1131652"/>
    <lineage>
        <taxon>Eukaryota</taxon>
        <taxon>Fungi</taxon>
        <taxon>Dikarya</taxon>
        <taxon>Ascomycota</taxon>
        <taxon>Pezizomycotina</taxon>
        <taxon>Eurotiomycetes</taxon>
        <taxon>Eurotiomycetidae</taxon>
        <taxon>Eurotiales</taxon>
        <taxon>Trichocomaceae</taxon>
        <taxon>Talaromyces</taxon>
        <taxon>Talaromyces sect. Bacilispori</taxon>
    </lineage>
</organism>
<dbReference type="PIRSF" id="PIRSF006806">
    <property type="entry name" value="FTHF_cligase"/>
    <property type="match status" value="1"/>
</dbReference>
<dbReference type="FunFam" id="3.40.50.10420:FF:000007">
    <property type="entry name" value="5-formyltetrahydrofolate cyclo-ligase"/>
    <property type="match status" value="1"/>
</dbReference>